<feature type="chain" id="PRO_5008137811" description="D7 short form salivary protein" evidence="5">
    <location>
        <begin position="22"/>
        <end position="165"/>
    </location>
</feature>
<dbReference type="CDD" id="cd23992">
    <property type="entry name" value="PBP_GOBP"/>
    <property type="match status" value="1"/>
</dbReference>
<keyword evidence="4 5" id="KW-0732">Signal</keyword>
<dbReference type="InterPro" id="IPR036728">
    <property type="entry name" value="PBP_GOBP_sf"/>
</dbReference>
<feature type="signal peptide" evidence="5">
    <location>
        <begin position="1"/>
        <end position="21"/>
    </location>
</feature>
<evidence type="ECO:0000313" key="7">
    <source>
        <dbReference type="Proteomes" id="UP000075902"/>
    </source>
</evidence>
<dbReference type="InterPro" id="IPR006170">
    <property type="entry name" value="PBP/GOBP"/>
</dbReference>
<evidence type="ECO:0000256" key="3">
    <source>
        <dbReference type="ARBA" id="ARBA00022525"/>
    </source>
</evidence>
<name>A0A182U6Z7_9DIPT</name>
<evidence type="ECO:0000256" key="5">
    <source>
        <dbReference type="SAM" id="SignalP"/>
    </source>
</evidence>
<accession>A0A182U6Z7</accession>
<evidence type="ECO:0008006" key="8">
    <source>
        <dbReference type="Google" id="ProtNLM"/>
    </source>
</evidence>
<organism evidence="6 7">
    <name type="scientific">Anopheles melas</name>
    <dbReference type="NCBI Taxonomy" id="34690"/>
    <lineage>
        <taxon>Eukaryota</taxon>
        <taxon>Metazoa</taxon>
        <taxon>Ecdysozoa</taxon>
        <taxon>Arthropoda</taxon>
        <taxon>Hexapoda</taxon>
        <taxon>Insecta</taxon>
        <taxon>Pterygota</taxon>
        <taxon>Neoptera</taxon>
        <taxon>Endopterygota</taxon>
        <taxon>Diptera</taxon>
        <taxon>Nematocera</taxon>
        <taxon>Culicoidea</taxon>
        <taxon>Culicidae</taxon>
        <taxon>Anophelinae</taxon>
        <taxon>Anopheles</taxon>
    </lineage>
</organism>
<evidence type="ECO:0000256" key="4">
    <source>
        <dbReference type="ARBA" id="ARBA00022729"/>
    </source>
</evidence>
<dbReference type="Gene3D" id="1.10.238.20">
    <property type="entry name" value="Pheromone/general odorant binding protein domain"/>
    <property type="match status" value="1"/>
</dbReference>
<dbReference type="GO" id="GO:0005576">
    <property type="term" value="C:extracellular region"/>
    <property type="evidence" value="ECO:0007669"/>
    <property type="project" value="UniProtKB-SubCell"/>
</dbReference>
<dbReference type="AlphaFoldDB" id="A0A182U6Z7"/>
<comment type="similarity">
    <text evidence="2">Belongs to the PBP/GOBP family.</text>
</comment>
<dbReference type="SUPFAM" id="SSF47565">
    <property type="entry name" value="Insect pheromone/odorant-binding proteins"/>
    <property type="match status" value="1"/>
</dbReference>
<evidence type="ECO:0000256" key="2">
    <source>
        <dbReference type="ARBA" id="ARBA00008098"/>
    </source>
</evidence>
<dbReference type="EnsemblMetazoa" id="AMEC015049-RA">
    <property type="protein sequence ID" value="AMEC015049-PA"/>
    <property type="gene ID" value="AMEC015049"/>
</dbReference>
<dbReference type="GO" id="GO:0005549">
    <property type="term" value="F:odorant binding"/>
    <property type="evidence" value="ECO:0007669"/>
    <property type="project" value="InterPro"/>
</dbReference>
<evidence type="ECO:0000313" key="6">
    <source>
        <dbReference type="EnsemblMetazoa" id="AMEC015049-PA"/>
    </source>
</evidence>
<evidence type="ECO:0000256" key="1">
    <source>
        <dbReference type="ARBA" id="ARBA00004613"/>
    </source>
</evidence>
<dbReference type="VEuPathDB" id="VectorBase:AMEC015049"/>
<dbReference type="FunFam" id="1.10.238.20:FF:000008">
    <property type="entry name" value="D7-related 4 protein"/>
    <property type="match status" value="1"/>
</dbReference>
<reference evidence="6" key="2">
    <citation type="submission" date="2020-05" db="UniProtKB">
        <authorList>
            <consortium name="EnsemblMetazoa"/>
        </authorList>
    </citation>
    <scope>IDENTIFICATION</scope>
    <source>
        <strain evidence="6">CM1001059</strain>
    </source>
</reference>
<proteinExistence type="inferred from homology"/>
<keyword evidence="7" id="KW-1185">Reference proteome</keyword>
<sequence length="165" mass="18694">MFNKLHLVSLLACGLFVIAQANTVKKCENKMPASLKSQLCEIRKYKLLDTPDMDKHMDCVMKALEFVRPDGRGDYHKLIKPLNAIEKDRKHDFNLETCGGQTQHLPVGKRANAYYKCLVESTSGEAFKKVFDTVELVKANKLPALSQYSSVVDKLMKKIDDKICN</sequence>
<dbReference type="Pfam" id="PF01395">
    <property type="entry name" value="PBP_GOBP"/>
    <property type="match status" value="1"/>
</dbReference>
<dbReference type="Proteomes" id="UP000075902">
    <property type="component" value="Unassembled WGS sequence"/>
</dbReference>
<keyword evidence="3" id="KW-0964">Secreted</keyword>
<comment type="subcellular location">
    <subcellularLocation>
        <location evidence="1">Secreted</location>
    </subcellularLocation>
</comment>
<protein>
    <recommendedName>
        <fullName evidence="8">D7 short form salivary protein</fullName>
    </recommendedName>
</protein>
<dbReference type="SMART" id="SM00708">
    <property type="entry name" value="PhBP"/>
    <property type="match status" value="1"/>
</dbReference>
<reference evidence="7" key="1">
    <citation type="submission" date="2014-01" db="EMBL/GenBank/DDBJ databases">
        <title>The Genome Sequence of Anopheles melas CM1001059_A (V2).</title>
        <authorList>
            <consortium name="The Broad Institute Genomics Platform"/>
            <person name="Neafsey D.E."/>
            <person name="Besansky N."/>
            <person name="Howell P."/>
            <person name="Walton C."/>
            <person name="Young S.K."/>
            <person name="Zeng Q."/>
            <person name="Gargeya S."/>
            <person name="Fitzgerald M."/>
            <person name="Haas B."/>
            <person name="Abouelleil A."/>
            <person name="Allen A.W."/>
            <person name="Alvarado L."/>
            <person name="Arachchi H.M."/>
            <person name="Berlin A.M."/>
            <person name="Chapman S.B."/>
            <person name="Gainer-Dewar J."/>
            <person name="Goldberg J."/>
            <person name="Griggs A."/>
            <person name="Gujja S."/>
            <person name="Hansen M."/>
            <person name="Howarth C."/>
            <person name="Imamovic A."/>
            <person name="Ireland A."/>
            <person name="Larimer J."/>
            <person name="McCowan C."/>
            <person name="Murphy C."/>
            <person name="Pearson M."/>
            <person name="Poon T.W."/>
            <person name="Priest M."/>
            <person name="Roberts A."/>
            <person name="Saif S."/>
            <person name="Shea T."/>
            <person name="Sisk P."/>
            <person name="Sykes S."/>
            <person name="Wortman J."/>
            <person name="Nusbaum C."/>
            <person name="Birren B."/>
        </authorList>
    </citation>
    <scope>NUCLEOTIDE SEQUENCE [LARGE SCALE GENOMIC DNA]</scope>
    <source>
        <strain evidence="7">CM1001059</strain>
    </source>
</reference>